<evidence type="ECO:0000313" key="2">
    <source>
        <dbReference type="Proteomes" id="UP001237105"/>
    </source>
</evidence>
<reference evidence="1 2" key="1">
    <citation type="submission" date="2023-05" db="EMBL/GenBank/DDBJ databases">
        <title>Draft genome sequence of Streptomyces sp. B-S-A12 isolated from a cave soil in Thailand.</title>
        <authorList>
            <person name="Chamroensaksri N."/>
            <person name="Muangham S."/>
        </authorList>
    </citation>
    <scope>NUCLEOTIDE SEQUENCE [LARGE SCALE GENOMIC DNA]</scope>
    <source>
        <strain evidence="1 2">B-S-A12</strain>
    </source>
</reference>
<dbReference type="EMBL" id="JASCIS010000009">
    <property type="protein sequence ID" value="MDI3419121.1"/>
    <property type="molecule type" value="Genomic_DNA"/>
</dbReference>
<organism evidence="1 2">
    <name type="scientific">Streptomyces luteolus</name>
    <dbReference type="NCBI Taxonomy" id="3043615"/>
    <lineage>
        <taxon>Bacteria</taxon>
        <taxon>Bacillati</taxon>
        <taxon>Actinomycetota</taxon>
        <taxon>Actinomycetes</taxon>
        <taxon>Kitasatosporales</taxon>
        <taxon>Streptomycetaceae</taxon>
        <taxon>Streptomyces</taxon>
    </lineage>
</organism>
<proteinExistence type="predicted"/>
<comment type="caution">
    <text evidence="1">The sequence shown here is derived from an EMBL/GenBank/DDBJ whole genome shotgun (WGS) entry which is preliminary data.</text>
</comment>
<protein>
    <submittedName>
        <fullName evidence="1">Uncharacterized protein</fullName>
    </submittedName>
</protein>
<dbReference type="RefSeq" id="WP_282535030.1">
    <property type="nucleotide sequence ID" value="NZ_JASCIS010000009.1"/>
</dbReference>
<sequence>MVELGIDLAPFGPDMGDVQFRELLQRAGTVDAWMPHLRQEIFRHLLVLEDQFDNVGG</sequence>
<accession>A0ABT6SU31</accession>
<keyword evidence="2" id="KW-1185">Reference proteome</keyword>
<dbReference type="Proteomes" id="UP001237105">
    <property type="component" value="Unassembled WGS sequence"/>
</dbReference>
<name>A0ABT6SU31_9ACTN</name>
<gene>
    <name evidence="1" type="ORF">QIT00_11195</name>
</gene>
<evidence type="ECO:0000313" key="1">
    <source>
        <dbReference type="EMBL" id="MDI3419121.1"/>
    </source>
</evidence>